<name>M1A3C4_SOLTU</name>
<accession>M1A3C4</accession>
<dbReference type="HOGENOM" id="CLU_2502305_0_0_1"/>
<sequence>MQELADHIPAWKSDFHGPISTGYSLIFYYLVLQVLKKSFMKNSICLFFFQMDGFKDFEARRKQKFDKQIDSNVIISSKGLDEGVDL</sequence>
<dbReference type="AlphaFoldDB" id="M1A3C4"/>
<dbReference type="ExpressionAtlas" id="M1A3C4">
    <property type="expression patterns" value="baseline"/>
</dbReference>
<keyword evidence="1" id="KW-1133">Transmembrane helix</keyword>
<evidence type="ECO:0000313" key="3">
    <source>
        <dbReference type="Proteomes" id="UP000011115"/>
    </source>
</evidence>
<reference evidence="2" key="2">
    <citation type="submission" date="2015-06" db="UniProtKB">
        <authorList>
            <consortium name="EnsemblPlants"/>
        </authorList>
    </citation>
    <scope>IDENTIFICATION</scope>
    <source>
        <strain evidence="2">DM1-3 516 R44</strain>
    </source>
</reference>
<keyword evidence="1" id="KW-0812">Transmembrane</keyword>
<reference evidence="3" key="1">
    <citation type="journal article" date="2011" name="Nature">
        <title>Genome sequence and analysis of the tuber crop potato.</title>
        <authorList>
            <consortium name="The Potato Genome Sequencing Consortium"/>
        </authorList>
    </citation>
    <scope>NUCLEOTIDE SEQUENCE [LARGE SCALE GENOMIC DNA]</scope>
    <source>
        <strain evidence="3">cv. DM1-3 516 R44</strain>
    </source>
</reference>
<dbReference type="Proteomes" id="UP000011115">
    <property type="component" value="Unassembled WGS sequence"/>
</dbReference>
<organism evidence="2 3">
    <name type="scientific">Solanum tuberosum</name>
    <name type="common">Potato</name>
    <dbReference type="NCBI Taxonomy" id="4113"/>
    <lineage>
        <taxon>Eukaryota</taxon>
        <taxon>Viridiplantae</taxon>
        <taxon>Streptophyta</taxon>
        <taxon>Embryophyta</taxon>
        <taxon>Tracheophyta</taxon>
        <taxon>Spermatophyta</taxon>
        <taxon>Magnoliopsida</taxon>
        <taxon>eudicotyledons</taxon>
        <taxon>Gunneridae</taxon>
        <taxon>Pentapetalae</taxon>
        <taxon>asterids</taxon>
        <taxon>lamiids</taxon>
        <taxon>Solanales</taxon>
        <taxon>Solanaceae</taxon>
        <taxon>Solanoideae</taxon>
        <taxon>Solaneae</taxon>
        <taxon>Solanum</taxon>
    </lineage>
</organism>
<feature type="transmembrane region" description="Helical" evidence="1">
    <location>
        <begin position="15"/>
        <end position="32"/>
    </location>
</feature>
<evidence type="ECO:0000313" key="2">
    <source>
        <dbReference type="EnsemblPlants" id="PGSC0003DMT400013778"/>
    </source>
</evidence>
<evidence type="ECO:0000256" key="1">
    <source>
        <dbReference type="SAM" id="Phobius"/>
    </source>
</evidence>
<keyword evidence="1" id="KW-0472">Membrane</keyword>
<proteinExistence type="predicted"/>
<keyword evidence="3" id="KW-1185">Reference proteome</keyword>
<dbReference type="EnsemblPlants" id="PGSC0003DMT400013778">
    <property type="protein sequence ID" value="PGSC0003DMT400013778"/>
    <property type="gene ID" value="PGSC0003DMG400005395"/>
</dbReference>
<dbReference type="Gramene" id="PGSC0003DMT400013778">
    <property type="protein sequence ID" value="PGSC0003DMT400013778"/>
    <property type="gene ID" value="PGSC0003DMG400005395"/>
</dbReference>
<protein>
    <submittedName>
        <fullName evidence="2">Leucine-rich repeat containing protein</fullName>
    </submittedName>
</protein>